<evidence type="ECO:0000256" key="7">
    <source>
        <dbReference type="ARBA" id="ARBA00022723"/>
    </source>
</evidence>
<dbReference type="Gene3D" id="2.30.250.10">
    <property type="entry name" value="Aminopeptidase i, Domain 2"/>
    <property type="match status" value="1"/>
</dbReference>
<evidence type="ECO:0000256" key="10">
    <source>
        <dbReference type="ARBA" id="ARBA00023049"/>
    </source>
</evidence>
<comment type="cofactor">
    <cofactor evidence="2">
        <name>Zn(2+)</name>
        <dbReference type="ChEBI" id="CHEBI:29105"/>
    </cofactor>
</comment>
<dbReference type="Gene3D" id="3.40.630.10">
    <property type="entry name" value="Zn peptidases"/>
    <property type="match status" value="1"/>
</dbReference>
<dbReference type="EMBL" id="JAUEPN010000004">
    <property type="protein sequence ID" value="KAK3296200.1"/>
    <property type="molecule type" value="Genomic_DNA"/>
</dbReference>
<dbReference type="GO" id="GO:0008270">
    <property type="term" value="F:zinc ion binding"/>
    <property type="evidence" value="ECO:0007669"/>
    <property type="project" value="InterPro"/>
</dbReference>
<dbReference type="GO" id="GO:0000324">
    <property type="term" value="C:fungal-type vacuole"/>
    <property type="evidence" value="ECO:0007669"/>
    <property type="project" value="TreeGrafter"/>
</dbReference>
<evidence type="ECO:0000256" key="1">
    <source>
        <dbReference type="ARBA" id="ARBA00001335"/>
    </source>
</evidence>
<keyword evidence="8 11" id="KW-0378">Hydrolase</keyword>
<dbReference type="Pfam" id="PF02127">
    <property type="entry name" value="Peptidase_M18"/>
    <property type="match status" value="1"/>
</dbReference>
<dbReference type="EC" id="3.4.11.21" evidence="4"/>
<sequence>MAPPKSAFEFLDFVNASPTPYHAVAESARLLDAAGFTKIQERDNWASTVKPGGKYYTTRNGSSVVAFAVGAKWKPGNPIAMVGAHTDSPCLRVKPHSKRTANGYLQVGVETYGGGIWHSWFDRDLSVAGRVLVREGEGEGKFVQKLVKVDKPIVRIPTLAIHLHRQTNFDPNKEDELLPIAGLAEAELNKAAEPETKPEGDFQPLAAMPERHHPAFLSLVAQHAGVDVSQIVDFELILYDTQKSCLGGLNDEFILSARLDNLNMTFCSIKGIISSAQSTSLDNDTSIRLVACFDHEEIGSLSAQGADSNLLPAILRRLSVLPAEGTSASELAASTAFEQTCATSFLLSADMAHAVHPNYAAKYERHHTPAMNGGPVIKINANQRYATNSPGIVLVQEVARAARVPLQLFVVKNDSPCGSTIGPMLSAKLGLRTLDMGNPQLSMHSIRETGGSADVESAVRLFEGFLGRFGELEGRILVD</sequence>
<dbReference type="NCBIfam" id="NF002759">
    <property type="entry name" value="PRK02813.1"/>
    <property type="match status" value="1"/>
</dbReference>
<reference evidence="12" key="2">
    <citation type="submission" date="2023-06" db="EMBL/GenBank/DDBJ databases">
        <authorList>
            <consortium name="Lawrence Berkeley National Laboratory"/>
            <person name="Haridas S."/>
            <person name="Hensen N."/>
            <person name="Bonometti L."/>
            <person name="Westerberg I."/>
            <person name="Brannstrom I.O."/>
            <person name="Guillou S."/>
            <person name="Cros-Aarteil S."/>
            <person name="Calhoun S."/>
            <person name="Kuo A."/>
            <person name="Mondo S."/>
            <person name="Pangilinan J."/>
            <person name="Riley R."/>
            <person name="Labutti K."/>
            <person name="Andreopoulos B."/>
            <person name="Lipzen A."/>
            <person name="Chen C."/>
            <person name="Yanf M."/>
            <person name="Daum C."/>
            <person name="Ng V."/>
            <person name="Clum A."/>
            <person name="Steindorff A."/>
            <person name="Ohm R."/>
            <person name="Martin F."/>
            <person name="Silar P."/>
            <person name="Natvig D."/>
            <person name="Lalanne C."/>
            <person name="Gautier V."/>
            <person name="Ament-Velasquez S.L."/>
            <person name="Kruys A."/>
            <person name="Hutchinson M.I."/>
            <person name="Powell A.J."/>
            <person name="Barry K."/>
            <person name="Miller A.N."/>
            <person name="Grigoriev I.V."/>
            <person name="Debuchy R."/>
            <person name="Gladieux P."/>
            <person name="Thoren M.H."/>
            <person name="Johannesson H."/>
        </authorList>
    </citation>
    <scope>NUCLEOTIDE SEQUENCE</scope>
    <source>
        <strain evidence="12">CBS 168.71</strain>
    </source>
</reference>
<keyword evidence="9 11" id="KW-0862">Zinc</keyword>
<evidence type="ECO:0000256" key="11">
    <source>
        <dbReference type="RuleBase" id="RU004386"/>
    </source>
</evidence>
<dbReference type="SUPFAM" id="SSF101821">
    <property type="entry name" value="Aminopeptidase/glucanase lid domain"/>
    <property type="match status" value="1"/>
</dbReference>
<keyword evidence="10 11" id="KW-0482">Metalloprotease</keyword>
<dbReference type="AlphaFoldDB" id="A0AAE0HGU0"/>
<dbReference type="Proteomes" id="UP001278766">
    <property type="component" value="Unassembled WGS sequence"/>
</dbReference>
<evidence type="ECO:0000256" key="8">
    <source>
        <dbReference type="ARBA" id="ARBA00022801"/>
    </source>
</evidence>
<organism evidence="12 13">
    <name type="scientific">Chaetomium fimeti</name>
    <dbReference type="NCBI Taxonomy" id="1854472"/>
    <lineage>
        <taxon>Eukaryota</taxon>
        <taxon>Fungi</taxon>
        <taxon>Dikarya</taxon>
        <taxon>Ascomycota</taxon>
        <taxon>Pezizomycotina</taxon>
        <taxon>Sordariomycetes</taxon>
        <taxon>Sordariomycetidae</taxon>
        <taxon>Sordariales</taxon>
        <taxon>Chaetomiaceae</taxon>
        <taxon>Chaetomium</taxon>
    </lineage>
</organism>
<evidence type="ECO:0000313" key="12">
    <source>
        <dbReference type="EMBL" id="KAK3296200.1"/>
    </source>
</evidence>
<evidence type="ECO:0000256" key="3">
    <source>
        <dbReference type="ARBA" id="ARBA00008290"/>
    </source>
</evidence>
<evidence type="ECO:0000256" key="6">
    <source>
        <dbReference type="ARBA" id="ARBA00022670"/>
    </source>
</evidence>
<accession>A0AAE0HGU0</accession>
<keyword evidence="7 11" id="KW-0479">Metal-binding</keyword>
<dbReference type="PRINTS" id="PR00932">
    <property type="entry name" value="AMINO1PTASE"/>
</dbReference>
<evidence type="ECO:0000256" key="5">
    <source>
        <dbReference type="ARBA" id="ARBA00022438"/>
    </source>
</evidence>
<comment type="similarity">
    <text evidence="3 11">Belongs to the peptidase M18 family.</text>
</comment>
<dbReference type="SUPFAM" id="SSF53187">
    <property type="entry name" value="Zn-dependent exopeptidases"/>
    <property type="match status" value="1"/>
</dbReference>
<name>A0AAE0HGU0_9PEZI</name>
<dbReference type="RefSeq" id="XP_062659714.1">
    <property type="nucleotide sequence ID" value="XM_062802328.1"/>
</dbReference>
<proteinExistence type="inferred from homology"/>
<evidence type="ECO:0000256" key="4">
    <source>
        <dbReference type="ARBA" id="ARBA00011965"/>
    </source>
</evidence>
<comment type="catalytic activity">
    <reaction evidence="1">
        <text>Release of an N-terminal aspartate or glutamate from a peptide, with a preference for aspartate.</text>
        <dbReference type="EC" id="3.4.11.21"/>
    </reaction>
</comment>
<dbReference type="GO" id="GO:0070006">
    <property type="term" value="F:metalloaminopeptidase activity"/>
    <property type="evidence" value="ECO:0007669"/>
    <property type="project" value="TreeGrafter"/>
</dbReference>
<evidence type="ECO:0000313" key="13">
    <source>
        <dbReference type="Proteomes" id="UP001278766"/>
    </source>
</evidence>
<dbReference type="GO" id="GO:0006508">
    <property type="term" value="P:proteolysis"/>
    <property type="evidence" value="ECO:0007669"/>
    <property type="project" value="UniProtKB-KW"/>
</dbReference>
<evidence type="ECO:0000256" key="2">
    <source>
        <dbReference type="ARBA" id="ARBA00001947"/>
    </source>
</evidence>
<gene>
    <name evidence="12" type="ORF">B0H64DRAFT_374323</name>
</gene>
<evidence type="ECO:0000256" key="9">
    <source>
        <dbReference type="ARBA" id="ARBA00022833"/>
    </source>
</evidence>
<dbReference type="InterPro" id="IPR023358">
    <property type="entry name" value="Peptidase_M18_dom2"/>
</dbReference>
<dbReference type="FunFam" id="2.30.250.10:FF:000001">
    <property type="entry name" value="Aspartyl aminopeptidase 1"/>
    <property type="match status" value="1"/>
</dbReference>
<reference evidence="12" key="1">
    <citation type="journal article" date="2023" name="Mol. Phylogenet. Evol.">
        <title>Genome-scale phylogeny and comparative genomics of the fungal order Sordariales.</title>
        <authorList>
            <person name="Hensen N."/>
            <person name="Bonometti L."/>
            <person name="Westerberg I."/>
            <person name="Brannstrom I.O."/>
            <person name="Guillou S."/>
            <person name="Cros-Aarteil S."/>
            <person name="Calhoun S."/>
            <person name="Haridas S."/>
            <person name="Kuo A."/>
            <person name="Mondo S."/>
            <person name="Pangilinan J."/>
            <person name="Riley R."/>
            <person name="LaButti K."/>
            <person name="Andreopoulos B."/>
            <person name="Lipzen A."/>
            <person name="Chen C."/>
            <person name="Yan M."/>
            <person name="Daum C."/>
            <person name="Ng V."/>
            <person name="Clum A."/>
            <person name="Steindorff A."/>
            <person name="Ohm R.A."/>
            <person name="Martin F."/>
            <person name="Silar P."/>
            <person name="Natvig D.O."/>
            <person name="Lalanne C."/>
            <person name="Gautier V."/>
            <person name="Ament-Velasquez S.L."/>
            <person name="Kruys A."/>
            <person name="Hutchinson M.I."/>
            <person name="Powell A.J."/>
            <person name="Barry K."/>
            <person name="Miller A.N."/>
            <person name="Grigoriev I.V."/>
            <person name="Debuchy R."/>
            <person name="Gladieux P."/>
            <person name="Hiltunen Thoren M."/>
            <person name="Johannesson H."/>
        </authorList>
    </citation>
    <scope>NUCLEOTIDE SEQUENCE</scope>
    <source>
        <strain evidence="12">CBS 168.71</strain>
    </source>
</reference>
<dbReference type="InterPro" id="IPR001948">
    <property type="entry name" value="Peptidase_M18"/>
</dbReference>
<keyword evidence="13" id="KW-1185">Reference proteome</keyword>
<dbReference type="GeneID" id="87839276"/>
<keyword evidence="6 11" id="KW-0645">Protease</keyword>
<keyword evidence="5 11" id="KW-0031">Aminopeptidase</keyword>
<dbReference type="PANTHER" id="PTHR28570">
    <property type="entry name" value="ASPARTYL AMINOPEPTIDASE"/>
    <property type="match status" value="1"/>
</dbReference>
<protein>
    <recommendedName>
        <fullName evidence="4">aspartyl aminopeptidase</fullName>
        <ecNumber evidence="4">3.4.11.21</ecNumber>
    </recommendedName>
</protein>
<dbReference type="PANTHER" id="PTHR28570:SF3">
    <property type="entry name" value="ASPARTYL AMINOPEPTIDASE"/>
    <property type="match status" value="1"/>
</dbReference>
<dbReference type="CDD" id="cd05658">
    <property type="entry name" value="M18_DAP"/>
    <property type="match status" value="1"/>
</dbReference>
<comment type="caution">
    <text evidence="12">The sequence shown here is derived from an EMBL/GenBank/DDBJ whole genome shotgun (WGS) entry which is preliminary data.</text>
</comment>